<dbReference type="InterPro" id="IPR024079">
    <property type="entry name" value="MetalloPept_cat_dom_sf"/>
</dbReference>
<sequence>MLISFFVGKSDYEKSYIIQLCWVVIVTILAYACYSYNMVPENKQEYEEEINAEKYSIPNIELEKISANEILVKEKRVQFEGVSDDTLRWYADQIEKCPDYLLATVEEIHIVTHDRLLELRPDASNKIIGYHKHYGSYSKIILSDYKTDDRTVFLHEAIHAYDAQYGITEMPEFQNIYATEGLDYDERVSDVKEYFAYSYVDYLTDNLNKSKYPLTAEFYQNTNYEK</sequence>
<comment type="caution">
    <text evidence="2">The sequence shown here is derived from an EMBL/GenBank/DDBJ whole genome shotgun (WGS) entry which is preliminary data.</text>
</comment>
<dbReference type="Proteomes" id="UP001220658">
    <property type="component" value="Unassembled WGS sequence"/>
</dbReference>
<keyword evidence="1" id="KW-0472">Membrane</keyword>
<dbReference type="Gene3D" id="3.40.390.10">
    <property type="entry name" value="Collagenase (Catalytic Domain)"/>
    <property type="match status" value="1"/>
</dbReference>
<proteinExistence type="predicted"/>
<keyword evidence="1" id="KW-1133">Transmembrane helix</keyword>
<dbReference type="RefSeq" id="WP_195191135.1">
    <property type="nucleotide sequence ID" value="NZ_JADMUL010000011.1"/>
</dbReference>
<protein>
    <submittedName>
        <fullName evidence="2">Uncharacterized protein</fullName>
    </submittedName>
</protein>
<dbReference type="EMBL" id="JAQNCK010000009">
    <property type="protein sequence ID" value="MDC0827959.1"/>
    <property type="molecule type" value="Genomic_DNA"/>
</dbReference>
<name>A0AAW6FTA4_9FIRM</name>
<organism evidence="2 3">
    <name type="scientific">Faecalitalea cylindroides</name>
    <dbReference type="NCBI Taxonomy" id="39483"/>
    <lineage>
        <taxon>Bacteria</taxon>
        <taxon>Bacillati</taxon>
        <taxon>Bacillota</taxon>
        <taxon>Erysipelotrichia</taxon>
        <taxon>Erysipelotrichales</taxon>
        <taxon>Erysipelotrichaceae</taxon>
        <taxon>Faecalitalea</taxon>
    </lineage>
</organism>
<reference evidence="2" key="1">
    <citation type="submission" date="2023-01" db="EMBL/GenBank/DDBJ databases">
        <title>Human gut microbiome strain richness.</title>
        <authorList>
            <person name="Chen-Liaw A."/>
        </authorList>
    </citation>
    <scope>NUCLEOTIDE SEQUENCE</scope>
    <source>
        <strain evidence="2">D55st1_G4_D55t1_190419</strain>
    </source>
</reference>
<dbReference type="AlphaFoldDB" id="A0AAW6FTA4"/>
<gene>
    <name evidence="2" type="ORF">POG00_04455</name>
</gene>
<keyword evidence="1" id="KW-0812">Transmembrane</keyword>
<evidence type="ECO:0000256" key="1">
    <source>
        <dbReference type="SAM" id="Phobius"/>
    </source>
</evidence>
<accession>A0AAW6FTA4</accession>
<evidence type="ECO:0000313" key="2">
    <source>
        <dbReference type="EMBL" id="MDC0827959.1"/>
    </source>
</evidence>
<dbReference type="GO" id="GO:0008237">
    <property type="term" value="F:metallopeptidase activity"/>
    <property type="evidence" value="ECO:0007669"/>
    <property type="project" value="InterPro"/>
</dbReference>
<evidence type="ECO:0000313" key="3">
    <source>
        <dbReference type="Proteomes" id="UP001220658"/>
    </source>
</evidence>
<feature type="transmembrane region" description="Helical" evidence="1">
    <location>
        <begin position="16"/>
        <end position="34"/>
    </location>
</feature>